<evidence type="ECO:0000313" key="1">
    <source>
        <dbReference type="EMBL" id="VFQ45293.1"/>
    </source>
</evidence>
<dbReference type="RefSeq" id="WP_180141693.1">
    <property type="nucleotide sequence ID" value="NZ_CAADHO010000005.1"/>
</dbReference>
<dbReference type="Pfam" id="PF04229">
    <property type="entry name" value="GrpB"/>
    <property type="match status" value="1"/>
</dbReference>
<gene>
    <name evidence="1" type="ORF">MSL71_29500</name>
</gene>
<dbReference type="GO" id="GO:0016301">
    <property type="term" value="F:kinase activity"/>
    <property type="evidence" value="ECO:0007669"/>
    <property type="project" value="UniProtKB-KW"/>
</dbReference>
<dbReference type="Proteomes" id="UP000507962">
    <property type="component" value="Unassembled WGS sequence"/>
</dbReference>
<reference evidence="1 2" key="1">
    <citation type="submission" date="2019-03" db="EMBL/GenBank/DDBJ databases">
        <authorList>
            <person name="Nijsse B."/>
        </authorList>
    </citation>
    <scope>NUCLEOTIDE SEQUENCE [LARGE SCALE GENOMIC DNA]</scope>
    <source>
        <strain evidence="1">Desulfoluna butyratoxydans MSL71</strain>
    </source>
</reference>
<keyword evidence="1" id="KW-0808">Transferase</keyword>
<dbReference type="InterPro" id="IPR043519">
    <property type="entry name" value="NT_sf"/>
</dbReference>
<accession>A0A4U8YV84</accession>
<keyword evidence="2" id="KW-1185">Reference proteome</keyword>
<sequence>MSVHVVTYSSEWKIWFEDLSSKLSYALQDISCRIEHVGSTSVEGLDAKPIIDIDIILDDFDHFEPAKKALEGIGYYHRGNLGLEGREMFQISNPIHPHNAYVCAPHALAVKNHLIFRDHLRGHPETAKRYARLKHELAEKYPNNVDAYCEAKTEFISSVLAQYNFSLTEIYAIKKANEIE</sequence>
<organism evidence="1 2">
    <name type="scientific">Desulfoluna butyratoxydans</name>
    <dbReference type="NCBI Taxonomy" id="231438"/>
    <lineage>
        <taxon>Bacteria</taxon>
        <taxon>Pseudomonadati</taxon>
        <taxon>Thermodesulfobacteriota</taxon>
        <taxon>Desulfobacteria</taxon>
        <taxon>Desulfobacterales</taxon>
        <taxon>Desulfolunaceae</taxon>
        <taxon>Desulfoluna</taxon>
    </lineage>
</organism>
<dbReference type="SUPFAM" id="SSF81301">
    <property type="entry name" value="Nucleotidyltransferase"/>
    <property type="match status" value="1"/>
</dbReference>
<dbReference type="Gene3D" id="3.30.460.10">
    <property type="entry name" value="Beta Polymerase, domain 2"/>
    <property type="match status" value="1"/>
</dbReference>
<dbReference type="PANTHER" id="PTHR34822:SF1">
    <property type="entry name" value="GRPB FAMILY PROTEIN"/>
    <property type="match status" value="1"/>
</dbReference>
<keyword evidence="1" id="KW-0418">Kinase</keyword>
<name>A0A4U8YV84_9BACT</name>
<dbReference type="InterPro" id="IPR007344">
    <property type="entry name" value="GrpB/CoaE"/>
</dbReference>
<dbReference type="EMBL" id="CAADHO010000005">
    <property type="protein sequence ID" value="VFQ45293.1"/>
    <property type="molecule type" value="Genomic_DNA"/>
</dbReference>
<proteinExistence type="predicted"/>
<dbReference type="AlphaFoldDB" id="A0A4U8YV84"/>
<protein>
    <submittedName>
        <fullName evidence="1">Grpb/dephospho-coa kinase</fullName>
    </submittedName>
</protein>
<evidence type="ECO:0000313" key="2">
    <source>
        <dbReference type="Proteomes" id="UP000507962"/>
    </source>
</evidence>
<dbReference type="PANTHER" id="PTHR34822">
    <property type="entry name" value="GRPB DOMAIN PROTEIN (AFU_ORTHOLOGUE AFUA_1G01530)"/>
    <property type="match status" value="1"/>
</dbReference>